<keyword evidence="3 5" id="KW-1133">Transmembrane helix</keyword>
<evidence type="ECO:0000256" key="5">
    <source>
        <dbReference type="SAM" id="Phobius"/>
    </source>
</evidence>
<keyword evidence="2 5" id="KW-0812">Transmembrane</keyword>
<gene>
    <name evidence="6" type="ORF">ASAP_1154</name>
</gene>
<evidence type="ECO:0000313" key="7">
    <source>
        <dbReference type="Proteomes" id="UP000027583"/>
    </source>
</evidence>
<sequence>MGMSEVIDLEGVLVSAFVANLFLALLTLAIVRWCFGRLNLWRFFWNPPLAQFGLLVCLLGLYTWLL</sequence>
<keyword evidence="1" id="KW-1003">Cell membrane</keyword>
<proteinExistence type="predicted"/>
<name>A0A060QDN6_9PROT</name>
<keyword evidence="4 5" id="KW-0472">Membrane</keyword>
<evidence type="ECO:0000256" key="3">
    <source>
        <dbReference type="ARBA" id="ARBA00022989"/>
    </source>
</evidence>
<protein>
    <recommendedName>
        <fullName evidence="8">DUF1656 domain-containing protein</fullName>
    </recommendedName>
</protein>
<evidence type="ECO:0000256" key="2">
    <source>
        <dbReference type="ARBA" id="ARBA00022692"/>
    </source>
</evidence>
<dbReference type="Proteomes" id="UP000027583">
    <property type="component" value="Unassembled WGS sequence"/>
</dbReference>
<organism evidence="6 7">
    <name type="scientific">Asaia bogorensis</name>
    <dbReference type="NCBI Taxonomy" id="91915"/>
    <lineage>
        <taxon>Bacteria</taxon>
        <taxon>Pseudomonadati</taxon>
        <taxon>Pseudomonadota</taxon>
        <taxon>Alphaproteobacteria</taxon>
        <taxon>Acetobacterales</taxon>
        <taxon>Acetobacteraceae</taxon>
        <taxon>Asaia</taxon>
    </lineage>
</organism>
<comment type="caution">
    <text evidence="6">The sequence shown here is derived from an EMBL/GenBank/DDBJ whole genome shotgun (WGS) entry which is preliminary data.</text>
</comment>
<feature type="transmembrane region" description="Helical" evidence="5">
    <location>
        <begin position="12"/>
        <end position="31"/>
    </location>
</feature>
<dbReference type="InterPro" id="IPR012451">
    <property type="entry name" value="DUF1656"/>
</dbReference>
<evidence type="ECO:0000313" key="6">
    <source>
        <dbReference type="EMBL" id="CDG39199.1"/>
    </source>
</evidence>
<evidence type="ECO:0000256" key="4">
    <source>
        <dbReference type="ARBA" id="ARBA00023136"/>
    </source>
</evidence>
<dbReference type="AlphaFoldDB" id="A0A060QDN6"/>
<reference evidence="6 7" key="1">
    <citation type="journal article" date="2014" name="Genome Biol. Evol.">
        <title>Acetic acid bacteria genomes reveal functional traits for adaptation to life in insect guts.</title>
        <authorList>
            <person name="Chouaia B."/>
            <person name="Gaiarsa S."/>
            <person name="Crotti E."/>
            <person name="Comandatore F."/>
            <person name="Degli Esposti M."/>
            <person name="Ricci I."/>
            <person name="Alma A."/>
            <person name="Favia G."/>
            <person name="Bandi C."/>
            <person name="Daffonchio D."/>
        </authorList>
    </citation>
    <scope>NUCLEOTIDE SEQUENCE [LARGE SCALE GENOMIC DNA]</scope>
    <source>
        <strain evidence="6 7">SF2.1</strain>
    </source>
</reference>
<dbReference type="Pfam" id="PF07869">
    <property type="entry name" value="DUF1656"/>
    <property type="match status" value="1"/>
</dbReference>
<evidence type="ECO:0008006" key="8">
    <source>
        <dbReference type="Google" id="ProtNLM"/>
    </source>
</evidence>
<dbReference type="EMBL" id="CBLX010000009">
    <property type="protein sequence ID" value="CDG39199.1"/>
    <property type="molecule type" value="Genomic_DNA"/>
</dbReference>
<feature type="transmembrane region" description="Helical" evidence="5">
    <location>
        <begin position="43"/>
        <end position="65"/>
    </location>
</feature>
<reference evidence="6 7" key="2">
    <citation type="journal article" date="2014" name="PLoS ONE">
        <title>Evolution of mitochondria reconstructed from the energy metabolism of living bacteria.</title>
        <authorList>
            <person name="Degli Esposti M."/>
            <person name="Chouaia B."/>
            <person name="Comandatore F."/>
            <person name="Crotti E."/>
            <person name="Sassera D."/>
            <person name="Lievens P.M."/>
            <person name="Daffonchio D."/>
            <person name="Bandi C."/>
        </authorList>
    </citation>
    <scope>NUCLEOTIDE SEQUENCE [LARGE SCALE GENOMIC DNA]</scope>
    <source>
        <strain evidence="6 7">SF2.1</strain>
    </source>
</reference>
<evidence type="ECO:0000256" key="1">
    <source>
        <dbReference type="ARBA" id="ARBA00022475"/>
    </source>
</evidence>
<accession>A0A060QDN6</accession>